<evidence type="ECO:0000313" key="1">
    <source>
        <dbReference type="EMBL" id="CAE7489863.1"/>
    </source>
</evidence>
<sequence length="425" mass="48482">MLDSLERARATTLLTSALRFRGGDIPPMNRMLKVLQGPGNFLQAARSWIKSFVEHNSLWFPPYHLPKVKMVEVQNRTLGQVLFNHRKFIKDWTHAKSPACACHHAKDLPRTKWGHIFCSATDAVTLYPNLFHSVLTHSMTDTVWASEQQFLRHHHREFTKFASAWKLPKSAVEQWDEFVNQHWTSFQRAEDESVQAIKAASHCIRHWVTLPVDHFPTQLHIACPVQFHLLLIGTFFDGTIFRPLPQSAAASKGWCGARPIVAYNAAWNGKISQVVAAIITQVVDRVFGRKEALPSVMHILQQMWKIMQAAPIDEELLLMQQDVAGFFNAVPHSRILDSLRVVLHQFMQREKVDVDHELSVSVKQADQFHRVFRGRYRKQAHRHFLIAIHEIPHMVSFLLQAAALSVGTHAVQQVQGASMGSQLAP</sequence>
<keyword evidence="2" id="KW-1185">Reference proteome</keyword>
<evidence type="ECO:0000313" key="2">
    <source>
        <dbReference type="Proteomes" id="UP000604046"/>
    </source>
</evidence>
<name>A0A812SLT2_9DINO</name>
<proteinExistence type="predicted"/>
<gene>
    <name evidence="1" type="primary">AMY1.1</name>
    <name evidence="1" type="ORF">SNAT2548_LOCUS27468</name>
</gene>
<comment type="caution">
    <text evidence="1">The sequence shown here is derived from an EMBL/GenBank/DDBJ whole genome shotgun (WGS) entry which is preliminary data.</text>
</comment>
<organism evidence="1 2">
    <name type="scientific">Symbiodinium natans</name>
    <dbReference type="NCBI Taxonomy" id="878477"/>
    <lineage>
        <taxon>Eukaryota</taxon>
        <taxon>Sar</taxon>
        <taxon>Alveolata</taxon>
        <taxon>Dinophyceae</taxon>
        <taxon>Suessiales</taxon>
        <taxon>Symbiodiniaceae</taxon>
        <taxon>Symbiodinium</taxon>
    </lineage>
</organism>
<accession>A0A812SLT2</accession>
<protein>
    <submittedName>
        <fullName evidence="1">AMY1.1 protein</fullName>
    </submittedName>
</protein>
<dbReference type="AlphaFoldDB" id="A0A812SLT2"/>
<reference evidence="1" key="1">
    <citation type="submission" date="2021-02" db="EMBL/GenBank/DDBJ databases">
        <authorList>
            <person name="Dougan E. K."/>
            <person name="Rhodes N."/>
            <person name="Thang M."/>
            <person name="Chan C."/>
        </authorList>
    </citation>
    <scope>NUCLEOTIDE SEQUENCE</scope>
</reference>
<feature type="non-terminal residue" evidence="1">
    <location>
        <position position="425"/>
    </location>
</feature>
<dbReference type="EMBL" id="CAJNDS010002471">
    <property type="protein sequence ID" value="CAE7489863.1"/>
    <property type="molecule type" value="Genomic_DNA"/>
</dbReference>
<dbReference type="Proteomes" id="UP000604046">
    <property type="component" value="Unassembled WGS sequence"/>
</dbReference>